<dbReference type="Pfam" id="PF21090">
    <property type="entry name" value="P-loop_SecA"/>
    <property type="match status" value="2"/>
</dbReference>
<dbReference type="InterPro" id="IPR001650">
    <property type="entry name" value="Helicase_C-like"/>
</dbReference>
<dbReference type="PANTHER" id="PTHR30612:SF0">
    <property type="entry name" value="CHLOROPLAST PROTEIN-TRANSPORTING ATPASE"/>
    <property type="match status" value="1"/>
</dbReference>
<keyword evidence="4" id="KW-0997">Cell inner membrane</keyword>
<feature type="binding site" evidence="11">
    <location>
        <position position="116"/>
    </location>
    <ligand>
        <name>ATP</name>
        <dbReference type="ChEBI" id="CHEBI:30616"/>
    </ligand>
</feature>
<evidence type="ECO:0000256" key="6">
    <source>
        <dbReference type="ARBA" id="ARBA00022840"/>
    </source>
</evidence>
<dbReference type="PRINTS" id="PR00906">
    <property type="entry name" value="SECA"/>
</dbReference>
<feature type="domain" description="Helicase ATP-binding" evidence="12">
    <location>
        <begin position="118"/>
        <end position="296"/>
    </location>
</feature>
<protein>
    <recommendedName>
        <fullName evidence="11">Protein translocase subunit SecA</fullName>
        <ecNumber evidence="11">7.4.2.8</ecNumber>
    </recommendedName>
</protein>
<evidence type="ECO:0000256" key="11">
    <source>
        <dbReference type="HAMAP-Rule" id="MF_01382"/>
    </source>
</evidence>
<dbReference type="InterPro" id="IPR000185">
    <property type="entry name" value="SecA"/>
</dbReference>
<feature type="domain" description="SecA family profile" evidence="14">
    <location>
        <begin position="32"/>
        <end position="627"/>
    </location>
</feature>
<evidence type="ECO:0000256" key="8">
    <source>
        <dbReference type="ARBA" id="ARBA00022967"/>
    </source>
</evidence>
<feature type="binding site" evidence="11">
    <location>
        <begin position="134"/>
        <end position="138"/>
    </location>
    <ligand>
        <name>ATP</name>
        <dbReference type="ChEBI" id="CHEBI:30616"/>
    </ligand>
</feature>
<dbReference type="SMART" id="SM00957">
    <property type="entry name" value="SecA_DEAD"/>
    <property type="match status" value="1"/>
</dbReference>
<keyword evidence="2 11" id="KW-1003">Cell membrane</keyword>
<evidence type="ECO:0000256" key="2">
    <source>
        <dbReference type="ARBA" id="ARBA00022475"/>
    </source>
</evidence>
<evidence type="ECO:0000256" key="1">
    <source>
        <dbReference type="ARBA" id="ARBA00022448"/>
    </source>
</evidence>
<organism evidence="15 16">
    <name type="scientific">Mesorhizobium shonense</name>
    <dbReference type="NCBI Taxonomy" id="1209948"/>
    <lineage>
        <taxon>Bacteria</taxon>
        <taxon>Pseudomonadati</taxon>
        <taxon>Pseudomonadota</taxon>
        <taxon>Alphaproteobacteria</taxon>
        <taxon>Hyphomicrobiales</taxon>
        <taxon>Phyllobacteriaceae</taxon>
        <taxon>Mesorhizobium</taxon>
    </lineage>
</organism>
<evidence type="ECO:0000256" key="4">
    <source>
        <dbReference type="ARBA" id="ARBA00022519"/>
    </source>
</evidence>
<dbReference type="InterPro" id="IPR044722">
    <property type="entry name" value="SecA_SF2_C"/>
</dbReference>
<dbReference type="SMART" id="SM00958">
    <property type="entry name" value="SecA_PP_bind"/>
    <property type="match status" value="1"/>
</dbReference>
<feature type="binding site" evidence="11">
    <location>
        <position position="544"/>
    </location>
    <ligand>
        <name>ATP</name>
        <dbReference type="ChEBI" id="CHEBI:30616"/>
    </ligand>
</feature>
<evidence type="ECO:0000259" key="12">
    <source>
        <dbReference type="PROSITE" id="PS51192"/>
    </source>
</evidence>
<evidence type="ECO:0000256" key="3">
    <source>
        <dbReference type="ARBA" id="ARBA00022490"/>
    </source>
</evidence>
<dbReference type="SUPFAM" id="SSF81767">
    <property type="entry name" value="Pre-protein crosslinking domain of SecA"/>
    <property type="match status" value="1"/>
</dbReference>
<dbReference type="Proteomes" id="UP001549036">
    <property type="component" value="Unassembled WGS sequence"/>
</dbReference>
<keyword evidence="5 11" id="KW-0547">Nucleotide-binding</keyword>
<keyword evidence="1 11" id="KW-0813">Transport</keyword>
<comment type="caution">
    <text evidence="15">The sequence shown here is derived from an EMBL/GenBank/DDBJ whole genome shotgun (WGS) entry which is preliminary data.</text>
</comment>
<keyword evidence="7 11" id="KW-0653">Protein transport</keyword>
<comment type="function">
    <text evidence="11">Part of the Sec protein translocase complex. Interacts with the SecYEG preprotein conducting channel. Has a central role in coupling the hydrolysis of ATP to the transfer of proteins into and across the cell membrane, serving both as a receptor for the preprotein-SecB complex and as an ATP-driven molecular motor driving the stepwise translocation of polypeptide chains across the membrane.</text>
</comment>
<dbReference type="PROSITE" id="PS51194">
    <property type="entry name" value="HELICASE_CTER"/>
    <property type="match status" value="1"/>
</dbReference>
<sequence>MSEQAQMWSLPALERYAERADPKQHWLDPIEAAATAAPSALLRRLWRSRIGRLVGGVAALEPELKLASDARLAGRAREIRATMRRDGLDEQLIVALFALVREVSRRTVGLRHHDVQVLAGLSMIGGAVVEMDTGEGKTVTVALPAAAAAFAGMPVHVVTVNEYLAERDHRTLSPIFSFLGLSTGVVTSELSPAEKVAVYARDIVYASNKDIAFDYLRDRIALGIRPNFLRTRLREFAGDADASQRVAMRGLHFAIVDEADSVLVDEARTPLIISRETDASEEREWAQQAFRMIEDLEPGLHYRMRAEERRIELTDAGRACLEDKGRAVGGIWLNRIRREEGARQALSATHIFRKGEHYLVQDGKVQIVDEYTGRIMPDRSWSDGLHQLIEFKEACETTSRKLPMARMTYQRFFRRYLTLCGMTGTAREVTSELWSVYRLGVVRIPPNVPSKRRDLGAIICANQDEKWRCIVERVRTLHSSGRPVLIGTRSVLASNQLSRSLMEAGLEHEVLNAENVAREAGIIAEAGRRGRITVATNMAGRGVDIAVDPDLLDDGGLHVILSELHDAGRIDRQMQGRTARRGEPGTTETVLSMEDPLLELLPARLPRSSQFGRVLFHLAQRRAELAHRRDRRNLLAQDGRLGVLLAFSGGKE</sequence>
<dbReference type="EC" id="7.4.2.8" evidence="11"/>
<comment type="subunit">
    <text evidence="11">Monomer and homodimer. Part of the essential Sec protein translocation apparatus which comprises SecA, SecYEG and auxiliary proteins SecDF-YajC and YidC.</text>
</comment>
<evidence type="ECO:0000259" key="13">
    <source>
        <dbReference type="PROSITE" id="PS51194"/>
    </source>
</evidence>
<keyword evidence="6 11" id="KW-0067">ATP-binding</keyword>
<proteinExistence type="inferred from homology"/>
<evidence type="ECO:0000313" key="16">
    <source>
        <dbReference type="Proteomes" id="UP001549036"/>
    </source>
</evidence>
<dbReference type="SUPFAM" id="SSF52540">
    <property type="entry name" value="P-loop containing nucleoside triphosphate hydrolases"/>
    <property type="match status" value="2"/>
</dbReference>
<evidence type="ECO:0000256" key="10">
    <source>
        <dbReference type="ARBA" id="ARBA00023136"/>
    </source>
</evidence>
<dbReference type="HAMAP" id="MF_01382">
    <property type="entry name" value="SecA"/>
    <property type="match status" value="1"/>
</dbReference>
<dbReference type="InterPro" id="IPR036670">
    <property type="entry name" value="SecA_X-link_sf"/>
</dbReference>
<dbReference type="InterPro" id="IPR014018">
    <property type="entry name" value="SecA_motor_DEAD"/>
</dbReference>
<evidence type="ECO:0000256" key="7">
    <source>
        <dbReference type="ARBA" id="ARBA00022927"/>
    </source>
</evidence>
<keyword evidence="16" id="KW-1185">Reference proteome</keyword>
<comment type="similarity">
    <text evidence="11">Belongs to the SecA family.</text>
</comment>
<evidence type="ECO:0000256" key="9">
    <source>
        <dbReference type="ARBA" id="ARBA00023010"/>
    </source>
</evidence>
<keyword evidence="9 11" id="KW-0811">Translocation</keyword>
<keyword evidence="10 11" id="KW-0472">Membrane</keyword>
<comment type="subcellular location">
    <subcellularLocation>
        <location evidence="11">Cell membrane</location>
        <topology evidence="11">Peripheral membrane protein</topology>
        <orientation evidence="11">Cytoplasmic side</orientation>
    </subcellularLocation>
    <subcellularLocation>
        <location evidence="11">Cytoplasm</location>
    </subcellularLocation>
    <text evidence="11">Distribution is 50-50.</text>
</comment>
<comment type="catalytic activity">
    <reaction evidence="11">
        <text>ATP + H2O + cellular proteinSide 1 = ADP + phosphate + cellular proteinSide 2.</text>
        <dbReference type="EC" id="7.4.2.8"/>
    </reaction>
</comment>
<dbReference type="CDD" id="cd18803">
    <property type="entry name" value="SF2_C_secA"/>
    <property type="match status" value="1"/>
</dbReference>
<keyword evidence="8 11" id="KW-1278">Translocase</keyword>
<evidence type="ECO:0000313" key="15">
    <source>
        <dbReference type="EMBL" id="MET3593176.1"/>
    </source>
</evidence>
<dbReference type="PROSITE" id="PS51196">
    <property type="entry name" value="SECA_MOTOR_DEAD"/>
    <property type="match status" value="1"/>
</dbReference>
<dbReference type="InterPro" id="IPR011130">
    <property type="entry name" value="SecA_preprotein_X-link_dom"/>
</dbReference>
<dbReference type="EMBL" id="JBEPLM010000004">
    <property type="protein sequence ID" value="MET3593176.1"/>
    <property type="molecule type" value="Genomic_DNA"/>
</dbReference>
<dbReference type="Gene3D" id="3.90.1440.10">
    <property type="entry name" value="SecA, preprotein cross-linking domain"/>
    <property type="match status" value="1"/>
</dbReference>
<dbReference type="InterPro" id="IPR011115">
    <property type="entry name" value="SecA_DEAD"/>
</dbReference>
<reference evidence="15 16" key="1">
    <citation type="submission" date="2024-06" db="EMBL/GenBank/DDBJ databases">
        <title>Genomic Encyclopedia of Type Strains, Phase IV (KMG-IV): sequencing the most valuable type-strain genomes for metagenomic binning, comparative biology and taxonomic classification.</title>
        <authorList>
            <person name="Goeker M."/>
        </authorList>
    </citation>
    <scope>NUCLEOTIDE SEQUENCE [LARGE SCALE GENOMIC DNA]</scope>
    <source>
        <strain evidence="15 16">DSM 29846</strain>
    </source>
</reference>
<accession>A0ABV2HRH5</accession>
<keyword evidence="3 11" id="KW-0963">Cytoplasm</keyword>
<gene>
    <name evidence="11" type="primary">secA</name>
    <name evidence="15" type="ORF">ABID26_002573</name>
</gene>
<dbReference type="PANTHER" id="PTHR30612">
    <property type="entry name" value="SECA INNER MEMBRANE COMPONENT OF SEC PROTEIN SECRETION SYSTEM"/>
    <property type="match status" value="1"/>
</dbReference>
<dbReference type="PROSITE" id="PS51192">
    <property type="entry name" value="HELICASE_ATP_BIND_1"/>
    <property type="match status" value="1"/>
</dbReference>
<evidence type="ECO:0000256" key="5">
    <source>
        <dbReference type="ARBA" id="ARBA00022741"/>
    </source>
</evidence>
<dbReference type="RefSeq" id="WP_354415642.1">
    <property type="nucleotide sequence ID" value="NZ_JBEPLM010000004.1"/>
</dbReference>
<evidence type="ECO:0000259" key="14">
    <source>
        <dbReference type="PROSITE" id="PS51196"/>
    </source>
</evidence>
<dbReference type="InterPro" id="IPR027417">
    <property type="entry name" value="P-loop_NTPase"/>
</dbReference>
<dbReference type="CDD" id="cd17928">
    <property type="entry name" value="DEXDc_SecA"/>
    <property type="match status" value="1"/>
</dbReference>
<dbReference type="Pfam" id="PF01043">
    <property type="entry name" value="SecA_PP_bind"/>
    <property type="match status" value="1"/>
</dbReference>
<name>A0ABV2HRH5_9HYPH</name>
<feature type="domain" description="Helicase C-terminal" evidence="13">
    <location>
        <begin position="469"/>
        <end position="626"/>
    </location>
</feature>
<dbReference type="InterPro" id="IPR014001">
    <property type="entry name" value="Helicase_ATP-bd"/>
</dbReference>
<dbReference type="Gene3D" id="3.40.50.300">
    <property type="entry name" value="P-loop containing nucleotide triphosphate hydrolases"/>
    <property type="match status" value="2"/>
</dbReference>
<dbReference type="Pfam" id="PF07517">
    <property type="entry name" value="SecA_DEAD"/>
    <property type="match status" value="1"/>
</dbReference>